<dbReference type="Proteomes" id="UP000655225">
    <property type="component" value="Unassembled WGS sequence"/>
</dbReference>
<protein>
    <submittedName>
        <fullName evidence="2">Uncharacterized protein</fullName>
    </submittedName>
</protein>
<feature type="region of interest" description="Disordered" evidence="1">
    <location>
        <begin position="51"/>
        <end position="70"/>
    </location>
</feature>
<evidence type="ECO:0000313" key="3">
    <source>
        <dbReference type="Proteomes" id="UP000655225"/>
    </source>
</evidence>
<dbReference type="PANTHER" id="PTHR34046">
    <property type="entry name" value="OS06G0218800 PROTEIN"/>
    <property type="match status" value="1"/>
</dbReference>
<dbReference type="OMA" id="EKVISWM"/>
<keyword evidence="3" id="KW-1185">Reference proteome</keyword>
<dbReference type="Pfam" id="PF05340">
    <property type="entry name" value="DUF740"/>
    <property type="match status" value="1"/>
</dbReference>
<dbReference type="PANTHER" id="PTHR34046:SF19">
    <property type="entry name" value="RAPIDLY ELICITED PROTEIN, PUTATIVE-RELATED"/>
    <property type="match status" value="1"/>
</dbReference>
<dbReference type="AlphaFoldDB" id="A0A834ZDI9"/>
<dbReference type="InterPro" id="IPR008004">
    <property type="entry name" value="OCTOPUS-like"/>
</dbReference>
<evidence type="ECO:0000256" key="1">
    <source>
        <dbReference type="SAM" id="MobiDB-lite"/>
    </source>
</evidence>
<proteinExistence type="predicted"/>
<evidence type="ECO:0000313" key="2">
    <source>
        <dbReference type="EMBL" id="KAF8404651.1"/>
    </source>
</evidence>
<comment type="caution">
    <text evidence="2">The sequence shown here is derived from an EMBL/GenBank/DDBJ whole genome shotgun (WGS) entry which is preliminary data.</text>
</comment>
<dbReference type="EMBL" id="JABCRI010000006">
    <property type="protein sequence ID" value="KAF8404651.1"/>
    <property type="molecule type" value="Genomic_DNA"/>
</dbReference>
<reference evidence="2 3" key="1">
    <citation type="submission" date="2020-04" db="EMBL/GenBank/DDBJ databases">
        <title>Plant Genome Project.</title>
        <authorList>
            <person name="Zhang R.-G."/>
        </authorList>
    </citation>
    <scope>NUCLEOTIDE SEQUENCE [LARGE SCALE GENOMIC DNA]</scope>
    <source>
        <strain evidence="2">YNK0</strain>
        <tissue evidence="2">Leaf</tissue>
    </source>
</reference>
<name>A0A834ZDI9_TETSI</name>
<feature type="compositionally biased region" description="Low complexity" evidence="1">
    <location>
        <begin position="51"/>
        <end position="68"/>
    </location>
</feature>
<gene>
    <name evidence="2" type="ORF">HHK36_009539</name>
</gene>
<sequence length="135" mass="14829">MGLSESEVRCKKHPKHRQSAGVCSFCLRERLSQLSSSQNSTTMASSWSSSLYSSASSSSSSSCSSYSSPIQHHGSISFLISGNNGLAKSRSMAFDPRNRVGEDTDGMKKGGFWSKLLRSTRKRTKEVLMHSRTVR</sequence>
<accession>A0A834ZDI9</accession>
<dbReference type="OrthoDB" id="688136at2759"/>
<organism evidence="2 3">
    <name type="scientific">Tetracentron sinense</name>
    <name type="common">Spur-leaf</name>
    <dbReference type="NCBI Taxonomy" id="13715"/>
    <lineage>
        <taxon>Eukaryota</taxon>
        <taxon>Viridiplantae</taxon>
        <taxon>Streptophyta</taxon>
        <taxon>Embryophyta</taxon>
        <taxon>Tracheophyta</taxon>
        <taxon>Spermatophyta</taxon>
        <taxon>Magnoliopsida</taxon>
        <taxon>Trochodendrales</taxon>
        <taxon>Trochodendraceae</taxon>
        <taxon>Tetracentron</taxon>
    </lineage>
</organism>